<name>A0A1G2ABB4_9BACT</name>
<feature type="transmembrane region" description="Helical" evidence="6">
    <location>
        <begin position="267"/>
        <end position="289"/>
    </location>
</feature>
<evidence type="ECO:0000256" key="4">
    <source>
        <dbReference type="ARBA" id="ARBA00022989"/>
    </source>
</evidence>
<protein>
    <recommendedName>
        <fullName evidence="7">EamA domain-containing protein</fullName>
    </recommendedName>
</protein>
<evidence type="ECO:0000256" key="1">
    <source>
        <dbReference type="ARBA" id="ARBA00004651"/>
    </source>
</evidence>
<evidence type="ECO:0000256" key="6">
    <source>
        <dbReference type="SAM" id="Phobius"/>
    </source>
</evidence>
<dbReference type="InterPro" id="IPR000620">
    <property type="entry name" value="EamA_dom"/>
</dbReference>
<feature type="transmembrane region" description="Helical" evidence="6">
    <location>
        <begin position="240"/>
        <end position="261"/>
    </location>
</feature>
<sequence length="308" mass="34072">MSKKHIILIFGTAVISGIAIFLNSYAVQIADPTKYTALKNLVPVFIASTILFLPRNRHHFKNVSVRDWLYLAVIGIIGGAFAFILFFNGLAKASPGVGSFIHKTLFIWVAFGALLFLKERIKPIFFAAAFALLAGSFFLLRVNLNTFTVYHFFILGATVLWAIENVLAKHVLNKGISPLMVIWSRMTFGVLVILIYLAATHNLFLPADFSKETLLWILITGITLTGYVFTWYYGMARVPVTLASTILLLGSPITTALSSLFQGKSIASMQAGGILIISLGVAYTVYLFIKIMRDTQKRVKQSQTFSTA</sequence>
<dbReference type="EMBL" id="MHJU01000013">
    <property type="protein sequence ID" value="OGY73337.1"/>
    <property type="molecule type" value="Genomic_DNA"/>
</dbReference>
<comment type="subcellular location">
    <subcellularLocation>
        <location evidence="1">Cell membrane</location>
        <topology evidence="1">Multi-pass membrane protein</topology>
    </subcellularLocation>
</comment>
<reference evidence="8 9" key="1">
    <citation type="journal article" date="2016" name="Nat. Commun.">
        <title>Thousands of microbial genomes shed light on interconnected biogeochemical processes in an aquifer system.</title>
        <authorList>
            <person name="Anantharaman K."/>
            <person name="Brown C.T."/>
            <person name="Hug L.A."/>
            <person name="Sharon I."/>
            <person name="Castelle C.J."/>
            <person name="Probst A.J."/>
            <person name="Thomas B.C."/>
            <person name="Singh A."/>
            <person name="Wilkins M.J."/>
            <person name="Karaoz U."/>
            <person name="Brodie E.L."/>
            <person name="Williams K.H."/>
            <person name="Hubbard S.S."/>
            <person name="Banfield J.F."/>
        </authorList>
    </citation>
    <scope>NUCLEOTIDE SEQUENCE [LARGE SCALE GENOMIC DNA]</scope>
</reference>
<feature type="domain" description="EamA" evidence="7">
    <location>
        <begin position="151"/>
        <end position="285"/>
    </location>
</feature>
<dbReference type="InterPro" id="IPR037185">
    <property type="entry name" value="EmrE-like"/>
</dbReference>
<gene>
    <name evidence="8" type="ORF">A3H61_00235</name>
</gene>
<evidence type="ECO:0000256" key="3">
    <source>
        <dbReference type="ARBA" id="ARBA00022692"/>
    </source>
</evidence>
<dbReference type="Proteomes" id="UP000178315">
    <property type="component" value="Unassembled WGS sequence"/>
</dbReference>
<dbReference type="PANTHER" id="PTHR32322:SF18">
    <property type="entry name" value="S-ADENOSYLMETHIONINE_S-ADENOSYLHOMOCYSTEINE TRANSPORTER"/>
    <property type="match status" value="1"/>
</dbReference>
<accession>A0A1G2ABB4</accession>
<feature type="transmembrane region" description="Helical" evidence="6">
    <location>
        <begin position="179"/>
        <end position="199"/>
    </location>
</feature>
<feature type="transmembrane region" description="Helical" evidence="6">
    <location>
        <begin position="148"/>
        <end position="167"/>
    </location>
</feature>
<dbReference type="AlphaFoldDB" id="A0A1G2ABB4"/>
<evidence type="ECO:0000256" key="2">
    <source>
        <dbReference type="ARBA" id="ARBA00022475"/>
    </source>
</evidence>
<evidence type="ECO:0000259" key="7">
    <source>
        <dbReference type="Pfam" id="PF00892"/>
    </source>
</evidence>
<dbReference type="SUPFAM" id="SSF103481">
    <property type="entry name" value="Multidrug resistance efflux transporter EmrE"/>
    <property type="match status" value="2"/>
</dbReference>
<keyword evidence="4 6" id="KW-1133">Transmembrane helix</keyword>
<keyword evidence="2" id="KW-1003">Cell membrane</keyword>
<feature type="transmembrane region" description="Helical" evidence="6">
    <location>
        <begin position="214"/>
        <end position="233"/>
    </location>
</feature>
<dbReference type="GO" id="GO:0005886">
    <property type="term" value="C:plasma membrane"/>
    <property type="evidence" value="ECO:0007669"/>
    <property type="project" value="UniProtKB-SubCell"/>
</dbReference>
<keyword evidence="5 6" id="KW-0472">Membrane</keyword>
<proteinExistence type="predicted"/>
<evidence type="ECO:0000313" key="9">
    <source>
        <dbReference type="Proteomes" id="UP000178315"/>
    </source>
</evidence>
<comment type="caution">
    <text evidence="8">The sequence shown here is derived from an EMBL/GenBank/DDBJ whole genome shotgun (WGS) entry which is preliminary data.</text>
</comment>
<feature type="transmembrane region" description="Helical" evidence="6">
    <location>
        <begin position="100"/>
        <end position="117"/>
    </location>
</feature>
<evidence type="ECO:0000256" key="5">
    <source>
        <dbReference type="ARBA" id="ARBA00023136"/>
    </source>
</evidence>
<evidence type="ECO:0000313" key="8">
    <source>
        <dbReference type="EMBL" id="OGY73337.1"/>
    </source>
</evidence>
<feature type="transmembrane region" description="Helical" evidence="6">
    <location>
        <begin position="68"/>
        <end position="88"/>
    </location>
</feature>
<keyword evidence="3 6" id="KW-0812">Transmembrane</keyword>
<feature type="transmembrane region" description="Helical" evidence="6">
    <location>
        <begin position="7"/>
        <end position="26"/>
    </location>
</feature>
<dbReference type="InterPro" id="IPR050638">
    <property type="entry name" value="AA-Vitamin_Transporters"/>
</dbReference>
<organism evidence="8 9">
    <name type="scientific">Candidatus Jacksonbacteria bacterium RIFCSPLOWO2_02_FULL_44_20</name>
    <dbReference type="NCBI Taxonomy" id="1798460"/>
    <lineage>
        <taxon>Bacteria</taxon>
        <taxon>Candidatus Jacksoniibacteriota</taxon>
    </lineage>
</organism>
<dbReference type="PANTHER" id="PTHR32322">
    <property type="entry name" value="INNER MEMBRANE TRANSPORTER"/>
    <property type="match status" value="1"/>
</dbReference>
<feature type="transmembrane region" description="Helical" evidence="6">
    <location>
        <begin position="124"/>
        <end position="142"/>
    </location>
</feature>
<feature type="domain" description="EamA" evidence="7">
    <location>
        <begin position="5"/>
        <end position="140"/>
    </location>
</feature>
<feature type="transmembrane region" description="Helical" evidence="6">
    <location>
        <begin position="38"/>
        <end position="56"/>
    </location>
</feature>
<dbReference type="Pfam" id="PF00892">
    <property type="entry name" value="EamA"/>
    <property type="match status" value="2"/>
</dbReference>